<dbReference type="SUPFAM" id="SSF52047">
    <property type="entry name" value="RNI-like"/>
    <property type="match status" value="1"/>
</dbReference>
<reference evidence="1" key="3">
    <citation type="submission" date="2025-08" db="UniProtKB">
        <authorList>
            <consortium name="Ensembl"/>
        </authorList>
    </citation>
    <scope>IDENTIFICATION</scope>
    <source>
        <strain evidence="1">JP 163 A</strain>
    </source>
</reference>
<dbReference type="Ensembl" id="ENSXMAT00000029335.1">
    <property type="protein sequence ID" value="ENSXMAP00000029073.1"/>
    <property type="gene ID" value="ENSXMAG00000021960.1"/>
</dbReference>
<dbReference type="Proteomes" id="UP000002852">
    <property type="component" value="Unassembled WGS sequence"/>
</dbReference>
<evidence type="ECO:0000313" key="2">
    <source>
        <dbReference type="Proteomes" id="UP000002852"/>
    </source>
</evidence>
<protein>
    <submittedName>
        <fullName evidence="1">Uncharacterized protein</fullName>
    </submittedName>
</protein>
<organism evidence="1 2">
    <name type="scientific">Xiphophorus maculatus</name>
    <name type="common">Southern platyfish</name>
    <name type="synonym">Platypoecilus maculatus</name>
    <dbReference type="NCBI Taxonomy" id="8083"/>
    <lineage>
        <taxon>Eukaryota</taxon>
        <taxon>Metazoa</taxon>
        <taxon>Chordata</taxon>
        <taxon>Craniata</taxon>
        <taxon>Vertebrata</taxon>
        <taxon>Euteleostomi</taxon>
        <taxon>Actinopterygii</taxon>
        <taxon>Neopterygii</taxon>
        <taxon>Teleostei</taxon>
        <taxon>Neoteleostei</taxon>
        <taxon>Acanthomorphata</taxon>
        <taxon>Ovalentaria</taxon>
        <taxon>Atherinomorphae</taxon>
        <taxon>Cyprinodontiformes</taxon>
        <taxon>Poeciliidae</taxon>
        <taxon>Poeciliinae</taxon>
        <taxon>Xiphophorus</taxon>
    </lineage>
</organism>
<proteinExistence type="predicted"/>
<reference evidence="2" key="2">
    <citation type="journal article" date="2013" name="Nat. Genet.">
        <title>The genome of the platyfish, Xiphophorus maculatus, provides insights into evolutionary adaptation and several complex traits.</title>
        <authorList>
            <person name="Schartl M."/>
            <person name="Walter R.B."/>
            <person name="Shen Y."/>
            <person name="Garcia T."/>
            <person name="Catchen J."/>
            <person name="Amores A."/>
            <person name="Braasch I."/>
            <person name="Chalopin D."/>
            <person name="Volff J.N."/>
            <person name="Lesch K.P."/>
            <person name="Bisazza A."/>
            <person name="Minx P."/>
            <person name="Hillier L."/>
            <person name="Wilson R.K."/>
            <person name="Fuerstenberg S."/>
            <person name="Boore J."/>
            <person name="Searle S."/>
            <person name="Postlethwait J.H."/>
            <person name="Warren W.C."/>
        </authorList>
    </citation>
    <scope>NUCLEOTIDE SEQUENCE [LARGE SCALE GENOMIC DNA]</scope>
    <source>
        <strain evidence="2">JP 163 A</strain>
    </source>
</reference>
<dbReference type="InterPro" id="IPR001611">
    <property type="entry name" value="Leu-rich_rpt"/>
</dbReference>
<reference evidence="1" key="4">
    <citation type="submission" date="2025-09" db="UniProtKB">
        <authorList>
            <consortium name="Ensembl"/>
        </authorList>
    </citation>
    <scope>IDENTIFICATION</scope>
    <source>
        <strain evidence="1">JP 163 A</strain>
    </source>
</reference>
<dbReference type="InParanoid" id="A0A3B5QDS6"/>
<dbReference type="PROSITE" id="PS51450">
    <property type="entry name" value="LRR"/>
    <property type="match status" value="1"/>
</dbReference>
<accession>A0A3B5QDS6</accession>
<dbReference type="InterPro" id="IPR032675">
    <property type="entry name" value="LRR_dom_sf"/>
</dbReference>
<sequence length="75" mass="8427">VTDVAVSCDVDRRSWMDARWDIHIFYSLCRLEYCSLSEISCSSLVSALKSNPAHLTELDLHNNNLKDSGDCPPLV</sequence>
<evidence type="ECO:0000313" key="1">
    <source>
        <dbReference type="Ensembl" id="ENSXMAP00000029073.1"/>
    </source>
</evidence>
<name>A0A3B5QDS6_XIPMA</name>
<reference evidence="2" key="1">
    <citation type="submission" date="2012-01" db="EMBL/GenBank/DDBJ databases">
        <authorList>
            <person name="Walter R."/>
            <person name="Schartl M."/>
            <person name="Warren W."/>
        </authorList>
    </citation>
    <scope>NUCLEOTIDE SEQUENCE [LARGE SCALE GENOMIC DNA]</scope>
    <source>
        <strain evidence="2">JP 163 A</strain>
    </source>
</reference>
<dbReference type="GeneTree" id="ENSGT01150000287156"/>
<dbReference type="AlphaFoldDB" id="A0A3B5QDS6"/>
<dbReference type="Gene3D" id="3.80.10.10">
    <property type="entry name" value="Ribonuclease Inhibitor"/>
    <property type="match status" value="1"/>
</dbReference>
<keyword evidence="2" id="KW-1185">Reference proteome</keyword>